<dbReference type="Pfam" id="PF03081">
    <property type="entry name" value="Exo70_C"/>
    <property type="match status" value="1"/>
</dbReference>
<comment type="function">
    <text evidence="3">Component of the exocyst complex.</text>
</comment>
<reference evidence="5 6" key="1">
    <citation type="journal article" date="2021" name="Nat. Plants">
        <title>The Taxus genome provides insights into paclitaxel biosynthesis.</title>
        <authorList>
            <person name="Xiong X."/>
            <person name="Gou J."/>
            <person name="Liao Q."/>
            <person name="Li Y."/>
            <person name="Zhou Q."/>
            <person name="Bi G."/>
            <person name="Li C."/>
            <person name="Du R."/>
            <person name="Wang X."/>
            <person name="Sun T."/>
            <person name="Guo L."/>
            <person name="Liang H."/>
            <person name="Lu P."/>
            <person name="Wu Y."/>
            <person name="Zhang Z."/>
            <person name="Ro D.K."/>
            <person name="Shang Y."/>
            <person name="Huang S."/>
            <person name="Yan J."/>
        </authorList>
    </citation>
    <scope>NUCLEOTIDE SEQUENCE [LARGE SCALE GENOMIC DNA]</scope>
    <source>
        <strain evidence="5">Ta-2019</strain>
    </source>
</reference>
<evidence type="ECO:0000256" key="3">
    <source>
        <dbReference type="RuleBase" id="RU365026"/>
    </source>
</evidence>
<evidence type="ECO:0000313" key="5">
    <source>
        <dbReference type="EMBL" id="KAH9305991.1"/>
    </source>
</evidence>
<keyword evidence="3" id="KW-0268">Exocytosis</keyword>
<organism evidence="5 6">
    <name type="scientific">Taxus chinensis</name>
    <name type="common">Chinese yew</name>
    <name type="synonym">Taxus wallichiana var. chinensis</name>
    <dbReference type="NCBI Taxonomy" id="29808"/>
    <lineage>
        <taxon>Eukaryota</taxon>
        <taxon>Viridiplantae</taxon>
        <taxon>Streptophyta</taxon>
        <taxon>Embryophyta</taxon>
        <taxon>Tracheophyta</taxon>
        <taxon>Spermatophyta</taxon>
        <taxon>Pinopsida</taxon>
        <taxon>Pinidae</taxon>
        <taxon>Conifers II</taxon>
        <taxon>Cupressales</taxon>
        <taxon>Taxaceae</taxon>
        <taxon>Taxus</taxon>
    </lineage>
</organism>
<protein>
    <recommendedName>
        <fullName evidence="3">Exocyst subunit Exo70 family protein</fullName>
    </recommendedName>
</protein>
<evidence type="ECO:0000259" key="4">
    <source>
        <dbReference type="Pfam" id="PF03081"/>
    </source>
</evidence>
<proteinExistence type="inferred from homology"/>
<comment type="similarity">
    <text evidence="1 3">Belongs to the EXO70 family.</text>
</comment>
<dbReference type="PANTHER" id="PTHR12542">
    <property type="entry name" value="EXOCYST COMPLEX PROTEIN EXO70"/>
    <property type="match status" value="1"/>
</dbReference>
<keyword evidence="3" id="KW-0653">Protein transport</keyword>
<sequence length="186" mass="21328">MKLIVNKPSQTSKFLPEGLMDSIEEYTKVFDSGNRSLLSLHLIWVTVILQHNLEGKSKLYKDVSLSHLFMMNNLHYIVQKVKNSDLRALMGDDWLRKHSGKVRQHATNYQRATWIKVLSCLRDEGIHVSGSFSSGVSKSALKERFKSFNAAFEDVHRSQAAWIIPDPQLREETSHFNSREIATSVQ</sequence>
<evidence type="ECO:0000256" key="2">
    <source>
        <dbReference type="ARBA" id="ARBA00022448"/>
    </source>
</evidence>
<dbReference type="SUPFAM" id="SSF74788">
    <property type="entry name" value="Cullin repeat-like"/>
    <property type="match status" value="1"/>
</dbReference>
<keyword evidence="6" id="KW-1185">Reference proteome</keyword>
<accession>A0AA38KJ65</accession>
<evidence type="ECO:0000256" key="1">
    <source>
        <dbReference type="ARBA" id="ARBA00006756"/>
    </source>
</evidence>
<dbReference type="GO" id="GO:0005546">
    <property type="term" value="F:phosphatidylinositol-4,5-bisphosphate binding"/>
    <property type="evidence" value="ECO:0007669"/>
    <property type="project" value="InterPro"/>
</dbReference>
<dbReference type="GO" id="GO:0006887">
    <property type="term" value="P:exocytosis"/>
    <property type="evidence" value="ECO:0007669"/>
    <property type="project" value="UniProtKB-KW"/>
</dbReference>
<dbReference type="PANTHER" id="PTHR12542:SF7">
    <property type="entry name" value="EXOCYST SUBUNIT EXO70 FAMILY PROTEIN"/>
    <property type="match status" value="1"/>
</dbReference>
<comment type="caution">
    <text evidence="5">The sequence shown here is derived from an EMBL/GenBank/DDBJ whole genome shotgun (WGS) entry which is preliminary data.</text>
</comment>
<keyword evidence="2 3" id="KW-0813">Transport</keyword>
<dbReference type="InterPro" id="IPR046364">
    <property type="entry name" value="Exo70_C"/>
</dbReference>
<feature type="domain" description="Exocyst complex subunit Exo70 C-terminal" evidence="4">
    <location>
        <begin position="24"/>
        <end position="174"/>
    </location>
</feature>
<dbReference type="GO" id="GO:0015031">
    <property type="term" value="P:protein transport"/>
    <property type="evidence" value="ECO:0007669"/>
    <property type="project" value="UniProtKB-KW"/>
</dbReference>
<name>A0AA38KJ65_TAXCH</name>
<dbReference type="Proteomes" id="UP000824469">
    <property type="component" value="Unassembled WGS sequence"/>
</dbReference>
<dbReference type="EMBL" id="JAHRHJ020000008">
    <property type="protein sequence ID" value="KAH9305991.1"/>
    <property type="molecule type" value="Genomic_DNA"/>
</dbReference>
<dbReference type="InterPro" id="IPR016159">
    <property type="entry name" value="Cullin_repeat-like_dom_sf"/>
</dbReference>
<gene>
    <name evidence="5" type="ORF">KI387_010395</name>
</gene>
<dbReference type="GO" id="GO:0000145">
    <property type="term" value="C:exocyst"/>
    <property type="evidence" value="ECO:0007669"/>
    <property type="project" value="InterPro"/>
</dbReference>
<dbReference type="InterPro" id="IPR004140">
    <property type="entry name" value="Exo70"/>
</dbReference>
<dbReference type="Gene3D" id="1.20.1280.170">
    <property type="entry name" value="Exocyst complex component Exo70"/>
    <property type="match status" value="1"/>
</dbReference>
<dbReference type="AlphaFoldDB" id="A0AA38KJ65"/>
<evidence type="ECO:0000313" key="6">
    <source>
        <dbReference type="Proteomes" id="UP000824469"/>
    </source>
</evidence>
<feature type="non-terminal residue" evidence="5">
    <location>
        <position position="186"/>
    </location>
</feature>
<dbReference type="OMA" id="WWIVPDE"/>